<sequence length="231" mass="25450">MPDFDWSLLLTGPYHDMLMAGMVLSLQLLAISFVGALVLGIVIALARLSIWPALRWLAASYIEVFRNIPLLAHMLFWYFGAPELLPQSWKLKLYAGNIEATSAVVALSLYFAAYMAEDIRSGIRAVKTVQAEASRALGFSYLQTMRLVVLPQALRITIPPLLSQTLNLWKGTSIATVIGVAELMYQAGQIESATFRSAEAFAFASVVYLSISLLLTGIATLYQRIYPARAL</sequence>
<dbReference type="PANTHER" id="PTHR30614">
    <property type="entry name" value="MEMBRANE COMPONENT OF AMINO ACID ABC TRANSPORTER"/>
    <property type="match status" value="1"/>
</dbReference>
<dbReference type="OrthoDB" id="6534575at2"/>
<proteinExistence type="inferred from homology"/>
<evidence type="ECO:0000313" key="10">
    <source>
        <dbReference type="EMBL" id="THU01990.1"/>
    </source>
</evidence>
<dbReference type="GO" id="GO:0022857">
    <property type="term" value="F:transmembrane transporter activity"/>
    <property type="evidence" value="ECO:0007669"/>
    <property type="project" value="InterPro"/>
</dbReference>
<dbReference type="InterPro" id="IPR035906">
    <property type="entry name" value="MetI-like_sf"/>
</dbReference>
<comment type="caution">
    <text evidence="10">The sequence shown here is derived from an EMBL/GenBank/DDBJ whole genome shotgun (WGS) entry which is preliminary data.</text>
</comment>
<dbReference type="PANTHER" id="PTHR30614:SF47">
    <property type="entry name" value="ABC TRANSPORTER PERMEASE"/>
    <property type="match status" value="1"/>
</dbReference>
<feature type="transmembrane region" description="Helical" evidence="8">
    <location>
        <begin position="200"/>
        <end position="222"/>
    </location>
</feature>
<name>A0A4S8F3N6_9BURK</name>
<evidence type="ECO:0000256" key="6">
    <source>
        <dbReference type="ARBA" id="ARBA00022989"/>
    </source>
</evidence>
<dbReference type="PROSITE" id="PS50928">
    <property type="entry name" value="ABC_TM1"/>
    <property type="match status" value="1"/>
</dbReference>
<evidence type="ECO:0000256" key="7">
    <source>
        <dbReference type="ARBA" id="ARBA00023136"/>
    </source>
</evidence>
<evidence type="ECO:0000313" key="11">
    <source>
        <dbReference type="Proteomes" id="UP000308917"/>
    </source>
</evidence>
<organism evidence="10 11">
    <name type="scientific">Lampropedia puyangensis</name>
    <dbReference type="NCBI Taxonomy" id="1330072"/>
    <lineage>
        <taxon>Bacteria</taxon>
        <taxon>Pseudomonadati</taxon>
        <taxon>Pseudomonadota</taxon>
        <taxon>Betaproteobacteria</taxon>
        <taxon>Burkholderiales</taxon>
        <taxon>Comamonadaceae</taxon>
        <taxon>Lampropedia</taxon>
    </lineage>
</organism>
<feature type="domain" description="ABC transmembrane type-1" evidence="9">
    <location>
        <begin position="22"/>
        <end position="219"/>
    </location>
</feature>
<dbReference type="SUPFAM" id="SSF161098">
    <property type="entry name" value="MetI-like"/>
    <property type="match status" value="1"/>
</dbReference>
<gene>
    <name evidence="10" type="ORF">E9531_08300</name>
</gene>
<dbReference type="EMBL" id="STFG01000007">
    <property type="protein sequence ID" value="THU01990.1"/>
    <property type="molecule type" value="Genomic_DNA"/>
</dbReference>
<dbReference type="GO" id="GO:0006865">
    <property type="term" value="P:amino acid transport"/>
    <property type="evidence" value="ECO:0007669"/>
    <property type="project" value="TreeGrafter"/>
</dbReference>
<dbReference type="RefSeq" id="WP_136573298.1">
    <property type="nucleotide sequence ID" value="NZ_STFG01000007.1"/>
</dbReference>
<reference evidence="10 11" key="1">
    <citation type="journal article" date="2015" name="Antonie Van Leeuwenhoek">
        <title>Lampropedia puyangensis sp. nov., isolated from symptomatic bark of Populus ? euramericana canker and emended description of Lampropedia hyalina (Ehrenberg 1832) Lee et al. 2004.</title>
        <authorList>
            <person name="Li Y."/>
            <person name="Wang T."/>
            <person name="Piao C.G."/>
            <person name="Wang L.F."/>
            <person name="Tian G.Z."/>
            <person name="Zhu T.H."/>
            <person name="Guo M.W."/>
        </authorList>
    </citation>
    <scope>NUCLEOTIDE SEQUENCE [LARGE SCALE GENOMIC DNA]</scope>
    <source>
        <strain evidence="10 11">2-bin</strain>
    </source>
</reference>
<dbReference type="InterPro" id="IPR010065">
    <property type="entry name" value="AA_ABC_transptr_permease_3TM"/>
</dbReference>
<dbReference type="InterPro" id="IPR043429">
    <property type="entry name" value="ArtM/GltK/GlnP/TcyL/YhdX-like"/>
</dbReference>
<evidence type="ECO:0000256" key="1">
    <source>
        <dbReference type="ARBA" id="ARBA00004429"/>
    </source>
</evidence>
<protein>
    <submittedName>
        <fullName evidence="10">Amino acid ABC transporter permease</fullName>
    </submittedName>
</protein>
<dbReference type="CDD" id="cd06261">
    <property type="entry name" value="TM_PBP2"/>
    <property type="match status" value="1"/>
</dbReference>
<dbReference type="InterPro" id="IPR000515">
    <property type="entry name" value="MetI-like"/>
</dbReference>
<accession>A0A4S8F3N6</accession>
<feature type="transmembrane region" description="Helical" evidence="8">
    <location>
        <begin position="91"/>
        <end position="114"/>
    </location>
</feature>
<dbReference type="Proteomes" id="UP000308917">
    <property type="component" value="Unassembled WGS sequence"/>
</dbReference>
<dbReference type="Gene3D" id="1.10.3720.10">
    <property type="entry name" value="MetI-like"/>
    <property type="match status" value="1"/>
</dbReference>
<evidence type="ECO:0000259" key="9">
    <source>
        <dbReference type="PROSITE" id="PS50928"/>
    </source>
</evidence>
<dbReference type="Pfam" id="PF00528">
    <property type="entry name" value="BPD_transp_1"/>
    <property type="match status" value="1"/>
</dbReference>
<dbReference type="NCBIfam" id="TIGR01726">
    <property type="entry name" value="HEQRo_perm_3TM"/>
    <property type="match status" value="1"/>
</dbReference>
<keyword evidence="6 8" id="KW-1133">Transmembrane helix</keyword>
<keyword evidence="11" id="KW-1185">Reference proteome</keyword>
<keyword evidence="5 8" id="KW-0812">Transmembrane</keyword>
<comment type="similarity">
    <text evidence="2">Belongs to the binding-protein-dependent transport system permease family. HisMQ subfamily.</text>
</comment>
<evidence type="ECO:0000256" key="5">
    <source>
        <dbReference type="ARBA" id="ARBA00022692"/>
    </source>
</evidence>
<keyword evidence="7 8" id="KW-0472">Membrane</keyword>
<feature type="transmembrane region" description="Helical" evidence="8">
    <location>
        <begin position="20"/>
        <end position="46"/>
    </location>
</feature>
<evidence type="ECO:0000256" key="4">
    <source>
        <dbReference type="ARBA" id="ARBA00022475"/>
    </source>
</evidence>
<feature type="transmembrane region" description="Helical" evidence="8">
    <location>
        <begin position="58"/>
        <end position="79"/>
    </location>
</feature>
<dbReference type="GO" id="GO:0043190">
    <property type="term" value="C:ATP-binding cassette (ABC) transporter complex"/>
    <property type="evidence" value="ECO:0007669"/>
    <property type="project" value="InterPro"/>
</dbReference>
<keyword evidence="3 8" id="KW-0813">Transport</keyword>
<dbReference type="AlphaFoldDB" id="A0A4S8F3N6"/>
<evidence type="ECO:0000256" key="8">
    <source>
        <dbReference type="RuleBase" id="RU363032"/>
    </source>
</evidence>
<evidence type="ECO:0000256" key="3">
    <source>
        <dbReference type="ARBA" id="ARBA00022448"/>
    </source>
</evidence>
<comment type="subcellular location">
    <subcellularLocation>
        <location evidence="1">Cell inner membrane</location>
        <topology evidence="1">Multi-pass membrane protein</topology>
    </subcellularLocation>
    <subcellularLocation>
        <location evidence="8">Cell membrane</location>
        <topology evidence="8">Multi-pass membrane protein</topology>
    </subcellularLocation>
</comment>
<evidence type="ECO:0000256" key="2">
    <source>
        <dbReference type="ARBA" id="ARBA00010072"/>
    </source>
</evidence>
<keyword evidence="4" id="KW-1003">Cell membrane</keyword>